<feature type="transmembrane region" description="Helical" evidence="2">
    <location>
        <begin position="322"/>
        <end position="342"/>
    </location>
</feature>
<name>A0A328B9I3_9CAUL</name>
<feature type="transmembrane region" description="Helical" evidence="2">
    <location>
        <begin position="363"/>
        <end position="391"/>
    </location>
</feature>
<feature type="chain" id="PRO_5016453231" evidence="3">
    <location>
        <begin position="23"/>
        <end position="473"/>
    </location>
</feature>
<proteinExistence type="inferred from homology"/>
<feature type="transmembrane region" description="Helical" evidence="2">
    <location>
        <begin position="86"/>
        <end position="105"/>
    </location>
</feature>
<dbReference type="AlphaFoldDB" id="A0A328B9I3"/>
<dbReference type="GO" id="GO:0015293">
    <property type="term" value="F:symporter activity"/>
    <property type="evidence" value="ECO:0007669"/>
    <property type="project" value="InterPro"/>
</dbReference>
<evidence type="ECO:0000256" key="3">
    <source>
        <dbReference type="SAM" id="SignalP"/>
    </source>
</evidence>
<feature type="transmembrane region" description="Helical" evidence="2">
    <location>
        <begin position="268"/>
        <end position="291"/>
    </location>
</feature>
<sequence length="473" mass="50414">MSKAKPSAATGALSLPAVLAFASAAVPVGALTLAATVHLPRYFASELGLSLAVVGTIFALVRFIDIPIDAAIGVAMDRTRTRFGRYRIWMACGAPVLMLGFYMLIQSNSAVGALYLGFWLLVMYLGYSGIYLSHLAWGGRLAATYKERSRIFGAITALGVIGAMAVLLIPVFMTQAGASDAEGVRAMIWFIIISTAVTCALVVGLSPERIAKDHSTHFTLKDYAALFTRGNVVRVLAADLLVTLGPGWMAAMYLFYFKDSRGFDTAQANLLLLIYVAAGFAGAPFAAWLANRISKHRALIVNTTIYSLGLIALPFFPPGEFLIFAPGMFIVGAMAAGFTVMIRAICADIADELRLESGREWMGLMYAGITATSKLATAGSIFLTFNVLAAIGYQAQAGAVNTPEAIRGLEIAYIVGPIVFVMAAGACFFGYRLSAERHAEIQRKLEERDALIDPAAGLEAMTGEDLAPANRPS</sequence>
<accession>A0A328B9I3</accession>
<dbReference type="Gene3D" id="1.20.1250.20">
    <property type="entry name" value="MFS general substrate transporter like domains"/>
    <property type="match status" value="2"/>
</dbReference>
<evidence type="ECO:0000256" key="2">
    <source>
        <dbReference type="SAM" id="Phobius"/>
    </source>
</evidence>
<keyword evidence="2" id="KW-0812">Transmembrane</keyword>
<dbReference type="RefSeq" id="WP_111276947.1">
    <property type="nucleotide sequence ID" value="NZ_QFYS01000007.1"/>
</dbReference>
<dbReference type="InterPro" id="IPR039672">
    <property type="entry name" value="MFS_2"/>
</dbReference>
<feature type="signal peptide" evidence="3">
    <location>
        <begin position="1"/>
        <end position="22"/>
    </location>
</feature>
<comment type="similarity">
    <text evidence="1">Belongs to the sodium:galactoside symporter (TC 2.A.2) family.</text>
</comment>
<protein>
    <submittedName>
        <fullName evidence="4">MFS transporter</fullName>
    </submittedName>
</protein>
<feature type="transmembrane region" description="Helical" evidence="2">
    <location>
        <begin position="186"/>
        <end position="205"/>
    </location>
</feature>
<reference evidence="4 5" key="1">
    <citation type="submission" date="2018-05" db="EMBL/GenBank/DDBJ databases">
        <authorList>
            <person name="Lanie J.A."/>
            <person name="Ng W.-L."/>
            <person name="Kazmierczak K.M."/>
            <person name="Andrzejewski T.M."/>
            <person name="Davidsen T.M."/>
            <person name="Wayne K.J."/>
            <person name="Tettelin H."/>
            <person name="Glass J.I."/>
            <person name="Rusch D."/>
            <person name="Podicherti R."/>
            <person name="Tsui H.-C.T."/>
            <person name="Winkler M.E."/>
        </authorList>
    </citation>
    <scope>NUCLEOTIDE SEQUENCE [LARGE SCALE GENOMIC DNA]</scope>
    <source>
        <strain evidence="4 5">BUT-10</strain>
    </source>
</reference>
<dbReference type="PANTHER" id="PTHR11328">
    <property type="entry name" value="MAJOR FACILITATOR SUPERFAMILY DOMAIN-CONTAINING PROTEIN"/>
    <property type="match status" value="1"/>
</dbReference>
<feature type="transmembrane region" description="Helical" evidence="2">
    <location>
        <begin position="111"/>
        <end position="130"/>
    </location>
</feature>
<dbReference type="Pfam" id="PF13347">
    <property type="entry name" value="MFS_2"/>
    <property type="match status" value="1"/>
</dbReference>
<feature type="transmembrane region" description="Helical" evidence="2">
    <location>
        <begin position="298"/>
        <end position="316"/>
    </location>
</feature>
<dbReference type="GO" id="GO:0008643">
    <property type="term" value="P:carbohydrate transport"/>
    <property type="evidence" value="ECO:0007669"/>
    <property type="project" value="InterPro"/>
</dbReference>
<dbReference type="SUPFAM" id="SSF103473">
    <property type="entry name" value="MFS general substrate transporter"/>
    <property type="match status" value="1"/>
</dbReference>
<feature type="transmembrane region" description="Helical" evidence="2">
    <location>
        <begin position="151"/>
        <end position="174"/>
    </location>
</feature>
<keyword evidence="5" id="KW-1185">Reference proteome</keyword>
<gene>
    <name evidence="4" type="ORF">DJ019_15385</name>
</gene>
<feature type="transmembrane region" description="Helical" evidence="2">
    <location>
        <begin position="48"/>
        <end position="65"/>
    </location>
</feature>
<dbReference type="InterPro" id="IPR036259">
    <property type="entry name" value="MFS_trans_sf"/>
</dbReference>
<keyword evidence="2" id="KW-1133">Transmembrane helix</keyword>
<dbReference type="OrthoDB" id="9764596at2"/>
<keyword evidence="3" id="KW-0732">Signal</keyword>
<dbReference type="PANTHER" id="PTHR11328:SF24">
    <property type="entry name" value="MAJOR FACILITATOR SUPERFAMILY (MFS) PROFILE DOMAIN-CONTAINING PROTEIN"/>
    <property type="match status" value="1"/>
</dbReference>
<evidence type="ECO:0000313" key="4">
    <source>
        <dbReference type="EMBL" id="RAK63637.1"/>
    </source>
</evidence>
<evidence type="ECO:0000256" key="1">
    <source>
        <dbReference type="ARBA" id="ARBA00009617"/>
    </source>
</evidence>
<organism evidence="4 5">
    <name type="scientific">Phenylobacterium kunshanense</name>
    <dbReference type="NCBI Taxonomy" id="1445034"/>
    <lineage>
        <taxon>Bacteria</taxon>
        <taxon>Pseudomonadati</taxon>
        <taxon>Pseudomonadota</taxon>
        <taxon>Alphaproteobacteria</taxon>
        <taxon>Caulobacterales</taxon>
        <taxon>Caulobacteraceae</taxon>
        <taxon>Phenylobacterium</taxon>
    </lineage>
</organism>
<dbReference type="Proteomes" id="UP000249524">
    <property type="component" value="Unassembled WGS sequence"/>
</dbReference>
<feature type="transmembrane region" description="Helical" evidence="2">
    <location>
        <begin position="411"/>
        <end position="434"/>
    </location>
</feature>
<dbReference type="GO" id="GO:0005886">
    <property type="term" value="C:plasma membrane"/>
    <property type="evidence" value="ECO:0007669"/>
    <property type="project" value="TreeGrafter"/>
</dbReference>
<keyword evidence="2" id="KW-0472">Membrane</keyword>
<dbReference type="EMBL" id="QFYS01000007">
    <property type="protein sequence ID" value="RAK63637.1"/>
    <property type="molecule type" value="Genomic_DNA"/>
</dbReference>
<feature type="transmembrane region" description="Helical" evidence="2">
    <location>
        <begin position="235"/>
        <end position="256"/>
    </location>
</feature>
<comment type="caution">
    <text evidence="4">The sequence shown here is derived from an EMBL/GenBank/DDBJ whole genome shotgun (WGS) entry which is preliminary data.</text>
</comment>
<evidence type="ECO:0000313" key="5">
    <source>
        <dbReference type="Proteomes" id="UP000249524"/>
    </source>
</evidence>